<dbReference type="InterPro" id="IPR036662">
    <property type="entry name" value="PTS_EIIA_man-typ_sf"/>
</dbReference>
<dbReference type="PROSITE" id="PS51096">
    <property type="entry name" value="PTS_EIIA_TYPE_4"/>
    <property type="match status" value="1"/>
</dbReference>
<dbReference type="GO" id="GO:0016740">
    <property type="term" value="F:transferase activity"/>
    <property type="evidence" value="ECO:0007669"/>
    <property type="project" value="UniProtKB-KW"/>
</dbReference>
<reference evidence="3" key="1">
    <citation type="submission" date="2020-08" db="EMBL/GenBank/DDBJ databases">
        <title>Genome public.</title>
        <authorList>
            <person name="Liu C."/>
            <person name="Sun Q."/>
        </authorList>
    </citation>
    <scope>NUCLEOTIDE SEQUENCE</scope>
    <source>
        <strain evidence="3">NSJ-28</strain>
    </source>
</reference>
<feature type="domain" description="PTS EIIA type-4" evidence="2">
    <location>
        <begin position="1"/>
        <end position="121"/>
    </location>
</feature>
<evidence type="ECO:0000256" key="1">
    <source>
        <dbReference type="ARBA" id="ARBA00022679"/>
    </source>
</evidence>
<dbReference type="PANTHER" id="PTHR33799">
    <property type="entry name" value="PTS PERMEASE-RELATED-RELATED"/>
    <property type="match status" value="1"/>
</dbReference>
<dbReference type="EMBL" id="JACOPL010000015">
    <property type="protein sequence ID" value="MBC5726412.1"/>
    <property type="molecule type" value="Genomic_DNA"/>
</dbReference>
<evidence type="ECO:0000313" key="3">
    <source>
        <dbReference type="EMBL" id="MBC5726412.1"/>
    </source>
</evidence>
<gene>
    <name evidence="3" type="ORF">H8S45_13205</name>
</gene>
<proteinExistence type="predicted"/>
<dbReference type="InterPro" id="IPR004701">
    <property type="entry name" value="PTS_EIIA_man-typ"/>
</dbReference>
<sequence>MKHFVLASHGNFAAGIMDSLELIMGPQSNFEAFCAYRDGKNDIKDRVRAIVDAKKPEEDLIIVTDVFRGSVNNEFMNYTDRSGIYVIAGMNLALLLELQVNQDMDSVTMIRAAIRSAQETILFCNEKSEVQDEDF</sequence>
<protein>
    <submittedName>
        <fullName evidence="3">PTS mannose transporter subunit IIA</fullName>
    </submittedName>
</protein>
<evidence type="ECO:0000313" key="4">
    <source>
        <dbReference type="Proteomes" id="UP000606499"/>
    </source>
</evidence>
<dbReference type="GO" id="GO:0009401">
    <property type="term" value="P:phosphoenolpyruvate-dependent sugar phosphotransferase system"/>
    <property type="evidence" value="ECO:0007669"/>
    <property type="project" value="InterPro"/>
</dbReference>
<organism evidence="3 4">
    <name type="scientific">Agathobaculum faecis</name>
    <dbReference type="NCBI Taxonomy" id="2763013"/>
    <lineage>
        <taxon>Bacteria</taxon>
        <taxon>Bacillati</taxon>
        <taxon>Bacillota</taxon>
        <taxon>Clostridia</taxon>
        <taxon>Eubacteriales</taxon>
        <taxon>Butyricicoccaceae</taxon>
        <taxon>Agathobaculum</taxon>
    </lineage>
</organism>
<comment type="caution">
    <text evidence="3">The sequence shown here is derived from an EMBL/GenBank/DDBJ whole genome shotgun (WGS) entry which is preliminary data.</text>
</comment>
<dbReference type="Pfam" id="PF03610">
    <property type="entry name" value="EIIA-man"/>
    <property type="match status" value="1"/>
</dbReference>
<keyword evidence="4" id="KW-1185">Reference proteome</keyword>
<dbReference type="AlphaFoldDB" id="A0A923LYP2"/>
<evidence type="ECO:0000259" key="2">
    <source>
        <dbReference type="PROSITE" id="PS51096"/>
    </source>
</evidence>
<dbReference type="Proteomes" id="UP000606499">
    <property type="component" value="Unassembled WGS sequence"/>
</dbReference>
<dbReference type="SUPFAM" id="SSF53062">
    <property type="entry name" value="PTS system fructose IIA component-like"/>
    <property type="match status" value="1"/>
</dbReference>
<name>A0A923LYP2_9FIRM</name>
<dbReference type="InterPro" id="IPR051471">
    <property type="entry name" value="Bacterial_PTS_sugar_comp"/>
</dbReference>
<dbReference type="RefSeq" id="WP_186950222.1">
    <property type="nucleotide sequence ID" value="NZ_JACOPL010000015.1"/>
</dbReference>
<dbReference type="Gene3D" id="3.40.50.510">
    <property type="entry name" value="Phosphotransferase system, mannose-type IIA component"/>
    <property type="match status" value="1"/>
</dbReference>
<keyword evidence="1" id="KW-0808">Transferase</keyword>
<accession>A0A923LYP2</accession>
<dbReference type="GO" id="GO:0016020">
    <property type="term" value="C:membrane"/>
    <property type="evidence" value="ECO:0007669"/>
    <property type="project" value="InterPro"/>
</dbReference>
<dbReference type="PANTHER" id="PTHR33799:SF1">
    <property type="entry name" value="PTS SYSTEM MANNOSE-SPECIFIC EIIAB COMPONENT-RELATED"/>
    <property type="match status" value="1"/>
</dbReference>